<gene>
    <name evidence="5" type="ORF">ACFQ5T_06060</name>
</gene>
<dbReference type="PROSITE" id="PS50995">
    <property type="entry name" value="HTH_MARR_2"/>
    <property type="match status" value="1"/>
</dbReference>
<dbReference type="InterPro" id="IPR036388">
    <property type="entry name" value="WH-like_DNA-bd_sf"/>
</dbReference>
<proteinExistence type="predicted"/>
<protein>
    <submittedName>
        <fullName evidence="5">MarR family winged helix-turn-helix transcriptional regulator</fullName>
    </submittedName>
</protein>
<dbReference type="InterPro" id="IPR036390">
    <property type="entry name" value="WH_DNA-bd_sf"/>
</dbReference>
<dbReference type="InterPro" id="IPR000835">
    <property type="entry name" value="HTH_MarR-typ"/>
</dbReference>
<dbReference type="Gene3D" id="1.10.10.10">
    <property type="entry name" value="Winged helix-like DNA-binding domain superfamily/Winged helix DNA-binding domain"/>
    <property type="match status" value="1"/>
</dbReference>
<evidence type="ECO:0000256" key="2">
    <source>
        <dbReference type="ARBA" id="ARBA00023125"/>
    </source>
</evidence>
<keyword evidence="3" id="KW-0804">Transcription</keyword>
<evidence type="ECO:0000256" key="3">
    <source>
        <dbReference type="ARBA" id="ARBA00023163"/>
    </source>
</evidence>
<feature type="domain" description="HTH marR-type" evidence="4">
    <location>
        <begin position="3"/>
        <end position="137"/>
    </location>
</feature>
<keyword evidence="1" id="KW-0805">Transcription regulation</keyword>
<reference evidence="6" key="1">
    <citation type="journal article" date="2019" name="Int. J. Syst. Evol. Microbiol.">
        <title>The Global Catalogue of Microorganisms (GCM) 10K type strain sequencing project: providing services to taxonomists for standard genome sequencing and annotation.</title>
        <authorList>
            <consortium name="The Broad Institute Genomics Platform"/>
            <consortium name="The Broad Institute Genome Sequencing Center for Infectious Disease"/>
            <person name="Wu L."/>
            <person name="Ma J."/>
        </authorList>
    </citation>
    <scope>NUCLEOTIDE SEQUENCE [LARGE SCALE GENOMIC DNA]</scope>
    <source>
        <strain evidence="6">CCM 8906</strain>
    </source>
</reference>
<sequence>MPERRLGAWLRDAEHQMNLEMNEFARSYGLTGMQMSVIDFLGRRGGVDTFQVDVEREFHVQRSTASVLIKRMVEHGLVTRVVATSDSRKRQLKLTAQGQQLVPIVTAHLEQQDALMVAGLTTQEAVAFRHALENVTRWGKAPEKGSK</sequence>
<accession>A0ABW4H3D3</accession>
<dbReference type="SUPFAM" id="SSF46785">
    <property type="entry name" value="Winged helix' DNA-binding domain"/>
    <property type="match status" value="1"/>
</dbReference>
<dbReference type="EMBL" id="JBHTOM010000007">
    <property type="protein sequence ID" value="MFD1549254.1"/>
    <property type="molecule type" value="Genomic_DNA"/>
</dbReference>
<dbReference type="Proteomes" id="UP001597195">
    <property type="component" value="Unassembled WGS sequence"/>
</dbReference>
<keyword evidence="2" id="KW-0238">DNA-binding</keyword>
<dbReference type="RefSeq" id="WP_164508868.1">
    <property type="nucleotide sequence ID" value="NZ_JBHTOM010000007.1"/>
</dbReference>
<comment type="caution">
    <text evidence="5">The sequence shown here is derived from an EMBL/GenBank/DDBJ whole genome shotgun (WGS) entry which is preliminary data.</text>
</comment>
<evidence type="ECO:0000313" key="6">
    <source>
        <dbReference type="Proteomes" id="UP001597195"/>
    </source>
</evidence>
<dbReference type="PANTHER" id="PTHR42756:SF1">
    <property type="entry name" value="TRANSCRIPTIONAL REPRESSOR OF EMRAB OPERON"/>
    <property type="match status" value="1"/>
</dbReference>
<organism evidence="5 6">
    <name type="scientific">Levilactobacillus fuyuanensis</name>
    <dbReference type="NCBI Taxonomy" id="2486022"/>
    <lineage>
        <taxon>Bacteria</taxon>
        <taxon>Bacillati</taxon>
        <taxon>Bacillota</taxon>
        <taxon>Bacilli</taxon>
        <taxon>Lactobacillales</taxon>
        <taxon>Lactobacillaceae</taxon>
        <taxon>Levilactobacillus</taxon>
    </lineage>
</organism>
<dbReference type="Pfam" id="PF12802">
    <property type="entry name" value="MarR_2"/>
    <property type="match status" value="1"/>
</dbReference>
<evidence type="ECO:0000313" key="5">
    <source>
        <dbReference type="EMBL" id="MFD1549254.1"/>
    </source>
</evidence>
<name>A0ABW4H3D3_9LACO</name>
<dbReference type="SMART" id="SM00347">
    <property type="entry name" value="HTH_MARR"/>
    <property type="match status" value="1"/>
</dbReference>
<evidence type="ECO:0000256" key="1">
    <source>
        <dbReference type="ARBA" id="ARBA00023015"/>
    </source>
</evidence>
<dbReference type="PANTHER" id="PTHR42756">
    <property type="entry name" value="TRANSCRIPTIONAL REGULATOR, MARR"/>
    <property type="match status" value="1"/>
</dbReference>
<keyword evidence="6" id="KW-1185">Reference proteome</keyword>
<evidence type="ECO:0000259" key="4">
    <source>
        <dbReference type="PROSITE" id="PS50995"/>
    </source>
</evidence>